<reference evidence="2 3" key="1">
    <citation type="submission" date="2021-04" db="EMBL/GenBank/DDBJ databases">
        <title>Nocardia tengchongensis.</title>
        <authorList>
            <person name="Zhuang k."/>
            <person name="Ran Y."/>
            <person name="Li W."/>
        </authorList>
    </citation>
    <scope>NUCLEOTIDE SEQUENCE [LARGE SCALE GENOMIC DNA]</scope>
    <source>
        <strain evidence="2 3">CFH S0057</strain>
    </source>
</reference>
<keyword evidence="3" id="KW-1185">Reference proteome</keyword>
<dbReference type="Pfam" id="PF01833">
    <property type="entry name" value="TIG"/>
    <property type="match status" value="1"/>
</dbReference>
<feature type="domain" description="IPT/TIG" evidence="1">
    <location>
        <begin position="3"/>
        <end position="83"/>
    </location>
</feature>
<dbReference type="RefSeq" id="WP_213555858.1">
    <property type="nucleotide sequence ID" value="NZ_JBHZDI010000133.1"/>
</dbReference>
<name>A0ABX8CKA9_9NOCA</name>
<protein>
    <submittedName>
        <fullName evidence="2">IPT/TIG domain-containing protein</fullName>
    </submittedName>
</protein>
<dbReference type="Proteomes" id="UP000683310">
    <property type="component" value="Chromosome"/>
</dbReference>
<accession>A0ABX8CKA9</accession>
<evidence type="ECO:0000313" key="2">
    <source>
        <dbReference type="EMBL" id="QVI19827.1"/>
    </source>
</evidence>
<dbReference type="Gene3D" id="2.60.40.10">
    <property type="entry name" value="Immunoglobulins"/>
    <property type="match status" value="1"/>
</dbReference>
<dbReference type="SUPFAM" id="SSF81296">
    <property type="entry name" value="E set domains"/>
    <property type="match status" value="1"/>
</dbReference>
<dbReference type="CDD" id="cd00102">
    <property type="entry name" value="IPT"/>
    <property type="match status" value="1"/>
</dbReference>
<dbReference type="InterPro" id="IPR002909">
    <property type="entry name" value="IPT_dom"/>
</dbReference>
<dbReference type="InterPro" id="IPR014756">
    <property type="entry name" value="Ig_E-set"/>
</dbReference>
<evidence type="ECO:0000259" key="1">
    <source>
        <dbReference type="Pfam" id="PF01833"/>
    </source>
</evidence>
<dbReference type="EMBL" id="CP074371">
    <property type="protein sequence ID" value="QVI19827.1"/>
    <property type="molecule type" value="Genomic_DNA"/>
</dbReference>
<sequence>MAPVLTSLSPSSGPATVFSSVVITGSGFANVGPLSVRFGTTATTFTIDSDTQITAISPTGTGTVNVTVKVELDGTSNGLPFTFV</sequence>
<gene>
    <name evidence="2" type="ORF">KHQ06_26370</name>
</gene>
<organism evidence="2 3">
    <name type="scientific">Nocardia tengchongensis</name>
    <dbReference type="NCBI Taxonomy" id="2055889"/>
    <lineage>
        <taxon>Bacteria</taxon>
        <taxon>Bacillati</taxon>
        <taxon>Actinomycetota</taxon>
        <taxon>Actinomycetes</taxon>
        <taxon>Mycobacteriales</taxon>
        <taxon>Nocardiaceae</taxon>
        <taxon>Nocardia</taxon>
    </lineage>
</organism>
<proteinExistence type="predicted"/>
<dbReference type="InterPro" id="IPR013783">
    <property type="entry name" value="Ig-like_fold"/>
</dbReference>
<evidence type="ECO:0000313" key="3">
    <source>
        <dbReference type="Proteomes" id="UP000683310"/>
    </source>
</evidence>